<dbReference type="EMBL" id="JACAZH010000014">
    <property type="protein sequence ID" value="KAF7350837.1"/>
    <property type="molecule type" value="Genomic_DNA"/>
</dbReference>
<proteinExistence type="predicted"/>
<sequence>MFSKVFALGLGALALVRAAPAFSFQTPMLSCSANFDTSVAAIKSNAIEEGFYQLYNEAWDDKEAGDSQLRGFGYEPIYVSYSDDNPGPFGVWHIKPSGIPDSNEYKIINHGQGRATDVSQACYRRHGMGIQADLTRLKDRIVIGHDESGTNFAIEPAGDGLFTVNSLVFPHSNFLISVPKIKVPNEDLVWTVDTPDINLLRSDVYLRPQTGAREAKWKVEVSTYLKFI</sequence>
<dbReference type="Proteomes" id="UP000623467">
    <property type="component" value="Unassembled WGS sequence"/>
</dbReference>
<dbReference type="CDD" id="cd23714">
    <property type="entry name" value="beta-trefoil_Ricin_MtaL"/>
    <property type="match status" value="1"/>
</dbReference>
<gene>
    <name evidence="2" type="ORF">MSAN_01645700</name>
</gene>
<evidence type="ECO:0000313" key="3">
    <source>
        <dbReference type="Proteomes" id="UP000623467"/>
    </source>
</evidence>
<evidence type="ECO:0000256" key="1">
    <source>
        <dbReference type="SAM" id="SignalP"/>
    </source>
</evidence>
<comment type="caution">
    <text evidence="2">The sequence shown here is derived from an EMBL/GenBank/DDBJ whole genome shotgun (WGS) entry which is preliminary data.</text>
</comment>
<keyword evidence="1" id="KW-0732">Signal</keyword>
<evidence type="ECO:0000313" key="2">
    <source>
        <dbReference type="EMBL" id="KAF7350837.1"/>
    </source>
</evidence>
<name>A0A8H6Y188_9AGAR</name>
<organism evidence="2 3">
    <name type="scientific">Mycena sanguinolenta</name>
    <dbReference type="NCBI Taxonomy" id="230812"/>
    <lineage>
        <taxon>Eukaryota</taxon>
        <taxon>Fungi</taxon>
        <taxon>Dikarya</taxon>
        <taxon>Basidiomycota</taxon>
        <taxon>Agaricomycotina</taxon>
        <taxon>Agaricomycetes</taxon>
        <taxon>Agaricomycetidae</taxon>
        <taxon>Agaricales</taxon>
        <taxon>Marasmiineae</taxon>
        <taxon>Mycenaceae</taxon>
        <taxon>Mycena</taxon>
    </lineage>
</organism>
<reference evidence="2" key="1">
    <citation type="submission" date="2020-05" db="EMBL/GenBank/DDBJ databases">
        <title>Mycena genomes resolve the evolution of fungal bioluminescence.</title>
        <authorList>
            <person name="Tsai I.J."/>
        </authorList>
    </citation>
    <scope>NUCLEOTIDE SEQUENCE</scope>
    <source>
        <strain evidence="2">160909Yilan</strain>
    </source>
</reference>
<dbReference type="AlphaFoldDB" id="A0A8H6Y188"/>
<keyword evidence="3" id="KW-1185">Reference proteome</keyword>
<protein>
    <submittedName>
        <fullName evidence="2">Uncharacterized protein</fullName>
    </submittedName>
</protein>
<feature type="signal peptide" evidence="1">
    <location>
        <begin position="1"/>
        <end position="18"/>
    </location>
</feature>
<feature type="chain" id="PRO_5034501253" evidence="1">
    <location>
        <begin position="19"/>
        <end position="228"/>
    </location>
</feature>
<accession>A0A8H6Y188</accession>
<dbReference type="OrthoDB" id="2972047at2759"/>